<keyword evidence="2" id="KW-1185">Reference proteome</keyword>
<name>A0ABT0K466_9ACTN</name>
<dbReference type="InterPro" id="IPR038056">
    <property type="entry name" value="YjbR-like_sf"/>
</dbReference>
<accession>A0ABT0K466</accession>
<organism evidence="1 2">
    <name type="scientific">Frankia umida</name>
    <dbReference type="NCBI Taxonomy" id="573489"/>
    <lineage>
        <taxon>Bacteria</taxon>
        <taxon>Bacillati</taxon>
        <taxon>Actinomycetota</taxon>
        <taxon>Actinomycetes</taxon>
        <taxon>Frankiales</taxon>
        <taxon>Frankiaceae</taxon>
        <taxon>Frankia</taxon>
    </lineage>
</organism>
<keyword evidence="1" id="KW-0238">DNA-binding</keyword>
<sequence length="141" mass="14971">MATWADVRRIALALPETSAGTSFGNEAWKVRDKTFAWRRPLRRGDLAALGAAASDETPLAVRVADVGVRAALIVDDPAVYFTIPHFEGYAAVLVRLDPVDVDELAEVLAEAWLARAPASLARRHPDVAGSRSGTAPPDAAG</sequence>
<dbReference type="InterPro" id="IPR058532">
    <property type="entry name" value="YjbR/MT2646/Rv2570-like"/>
</dbReference>
<dbReference type="GO" id="GO:0003677">
    <property type="term" value="F:DNA binding"/>
    <property type="evidence" value="ECO:0007669"/>
    <property type="project" value="UniProtKB-KW"/>
</dbReference>
<dbReference type="Proteomes" id="UP001201873">
    <property type="component" value="Unassembled WGS sequence"/>
</dbReference>
<dbReference type="EMBL" id="JALKFT010000027">
    <property type="protein sequence ID" value="MCK9878118.1"/>
    <property type="molecule type" value="Genomic_DNA"/>
</dbReference>
<comment type="caution">
    <text evidence="1">The sequence shown here is derived from an EMBL/GenBank/DDBJ whole genome shotgun (WGS) entry which is preliminary data.</text>
</comment>
<proteinExistence type="predicted"/>
<evidence type="ECO:0000313" key="1">
    <source>
        <dbReference type="EMBL" id="MCK9878118.1"/>
    </source>
</evidence>
<evidence type="ECO:0000313" key="2">
    <source>
        <dbReference type="Proteomes" id="UP001201873"/>
    </source>
</evidence>
<dbReference type="RefSeq" id="WP_372512155.1">
    <property type="nucleotide sequence ID" value="NZ_JALKFT010000027.1"/>
</dbReference>
<dbReference type="Pfam" id="PF04237">
    <property type="entry name" value="YjbR"/>
    <property type="match status" value="1"/>
</dbReference>
<protein>
    <submittedName>
        <fullName evidence="1">MmcQ/YjbR family DNA-binding protein</fullName>
    </submittedName>
</protein>
<dbReference type="SUPFAM" id="SSF142906">
    <property type="entry name" value="YjbR-like"/>
    <property type="match status" value="1"/>
</dbReference>
<reference evidence="1 2" key="1">
    <citation type="submission" date="2022-04" db="EMBL/GenBank/DDBJ databases">
        <title>Genome diversity in the genus Frankia.</title>
        <authorList>
            <person name="Carlos-Shanley C."/>
            <person name="Hahn D."/>
        </authorList>
    </citation>
    <scope>NUCLEOTIDE SEQUENCE [LARGE SCALE GENOMIC DNA]</scope>
    <source>
        <strain evidence="1 2">Ag45/Mut15</strain>
    </source>
</reference>
<gene>
    <name evidence="1" type="ORF">MXD59_20495</name>
</gene>